<evidence type="ECO:0000256" key="5">
    <source>
        <dbReference type="ARBA" id="ARBA00022722"/>
    </source>
</evidence>
<keyword evidence="7" id="KW-0378">Hydrolase</keyword>
<evidence type="ECO:0000313" key="12">
    <source>
        <dbReference type="EMBL" id="CAH1242256.1"/>
    </source>
</evidence>
<dbReference type="PANTHER" id="PTHR37984:SF8">
    <property type="entry name" value="CCHC-TYPE DOMAIN-CONTAINING PROTEIN"/>
    <property type="match status" value="1"/>
</dbReference>
<evidence type="ECO:0000256" key="9">
    <source>
        <dbReference type="ARBA" id="ARBA00039658"/>
    </source>
</evidence>
<evidence type="ECO:0000313" key="13">
    <source>
        <dbReference type="Proteomes" id="UP000838412"/>
    </source>
</evidence>
<dbReference type="CDD" id="cd01647">
    <property type="entry name" value="RT_LTR"/>
    <property type="match status" value="1"/>
</dbReference>
<reference evidence="12" key="1">
    <citation type="submission" date="2022-01" db="EMBL/GenBank/DDBJ databases">
        <authorList>
            <person name="Braso-Vives M."/>
        </authorList>
    </citation>
    <scope>NUCLEOTIDE SEQUENCE</scope>
</reference>
<dbReference type="GO" id="GO:0003676">
    <property type="term" value="F:nucleic acid binding"/>
    <property type="evidence" value="ECO:0007669"/>
    <property type="project" value="InterPro"/>
</dbReference>
<dbReference type="CDD" id="cd05481">
    <property type="entry name" value="retropepsin_like_LTR_1"/>
    <property type="match status" value="1"/>
</dbReference>
<protein>
    <recommendedName>
        <fullName evidence="9">Gypsy retrotransposon integrase-like protein 1</fullName>
        <ecNumber evidence="2">3.1.26.4</ecNumber>
    </recommendedName>
</protein>
<evidence type="ECO:0000256" key="2">
    <source>
        <dbReference type="ARBA" id="ARBA00012180"/>
    </source>
</evidence>
<dbReference type="Gene3D" id="3.30.70.270">
    <property type="match status" value="2"/>
</dbReference>
<organism evidence="12 13">
    <name type="scientific">Branchiostoma lanceolatum</name>
    <name type="common">Common lancelet</name>
    <name type="synonym">Amphioxus lanceolatum</name>
    <dbReference type="NCBI Taxonomy" id="7740"/>
    <lineage>
        <taxon>Eukaryota</taxon>
        <taxon>Metazoa</taxon>
        <taxon>Chordata</taxon>
        <taxon>Cephalochordata</taxon>
        <taxon>Leptocardii</taxon>
        <taxon>Amphioxiformes</taxon>
        <taxon>Branchiostomatidae</taxon>
        <taxon>Branchiostoma</taxon>
    </lineage>
</organism>
<evidence type="ECO:0000256" key="10">
    <source>
        <dbReference type="SAM" id="MobiDB-lite"/>
    </source>
</evidence>
<dbReference type="Gene3D" id="3.30.420.10">
    <property type="entry name" value="Ribonuclease H-like superfamily/Ribonuclease H"/>
    <property type="match status" value="1"/>
</dbReference>
<evidence type="ECO:0000256" key="8">
    <source>
        <dbReference type="ARBA" id="ARBA00022918"/>
    </source>
</evidence>
<dbReference type="InterPro" id="IPR041373">
    <property type="entry name" value="RT_RNaseH"/>
</dbReference>
<dbReference type="Gene3D" id="3.10.10.10">
    <property type="entry name" value="HIV Type 1 Reverse Transcriptase, subunit A, domain 1"/>
    <property type="match status" value="1"/>
</dbReference>
<dbReference type="EMBL" id="OV696697">
    <property type="protein sequence ID" value="CAH1242256.1"/>
    <property type="molecule type" value="Genomic_DNA"/>
</dbReference>
<evidence type="ECO:0000259" key="11">
    <source>
        <dbReference type="PROSITE" id="PS50994"/>
    </source>
</evidence>
<dbReference type="GO" id="GO:0015074">
    <property type="term" value="P:DNA integration"/>
    <property type="evidence" value="ECO:0007669"/>
    <property type="project" value="InterPro"/>
</dbReference>
<evidence type="ECO:0000256" key="6">
    <source>
        <dbReference type="ARBA" id="ARBA00022759"/>
    </source>
</evidence>
<dbReference type="Proteomes" id="UP000838412">
    <property type="component" value="Chromosome 12"/>
</dbReference>
<dbReference type="InterPro" id="IPR050951">
    <property type="entry name" value="Retrovirus_Pol_polyprotein"/>
</dbReference>
<dbReference type="InterPro" id="IPR043502">
    <property type="entry name" value="DNA/RNA_pol_sf"/>
</dbReference>
<gene>
    <name evidence="12" type="primary">NYNRIN</name>
    <name evidence="12" type="ORF">BLAG_LOCUS5562</name>
</gene>
<dbReference type="GO" id="GO:0004523">
    <property type="term" value="F:RNA-DNA hybrid ribonuclease activity"/>
    <property type="evidence" value="ECO:0007669"/>
    <property type="project" value="UniProtKB-EC"/>
</dbReference>
<dbReference type="InterPro" id="IPR041588">
    <property type="entry name" value="Integrase_H2C2"/>
</dbReference>
<dbReference type="InterPro" id="IPR012337">
    <property type="entry name" value="RNaseH-like_sf"/>
</dbReference>
<evidence type="ECO:0000256" key="4">
    <source>
        <dbReference type="ARBA" id="ARBA00022695"/>
    </source>
</evidence>
<evidence type="ECO:0000256" key="7">
    <source>
        <dbReference type="ARBA" id="ARBA00022801"/>
    </source>
</evidence>
<dbReference type="InterPro" id="IPR000477">
    <property type="entry name" value="RT_dom"/>
</dbReference>
<keyword evidence="3" id="KW-0808">Transferase</keyword>
<sequence>MAEKGFLSVPRPLELTGDVAENWETFKEDWNSYEIATETSKKTAVIRSATLKTVMGRDCLDILKNLDIPPDPDDADANPLEDPAKIITALDKHFKPLRNTVYERYKFNKCDQTAGEKIEAYVARLRKLISTCDYGDLKDQMLRDRIVLGIRDSKVRMKLLKQRNLTLQAAIDDCKTSETTNQHMKAIQNSTETNHDTVHYARRGAYTPGKARERYKPNPGKTQTKCGYCGGSHTKDKTKCPAYNKQCAKYKRLSHFARVCKTKAKVHMIREQESEDEEVYTVGKVTSNNKKWYVDLKLKEGNQKEKTLRCQLDTGATCNVMSVSDFKRIGRQIKPSRARLKLYDGTTLKPIGQAKLRAEYRELELEFQIVEGQQMPLLSADTCTRLKLITLNTVNQMQVKGLTTEQIVEQYSDVFEGLGCLAGEYHIEIDESVKPVQHLPRRVPVPLKAELKEKIEELEKKKVIGRVTKPTDWISSMVVVKKATKMRICLDPKDLNKALKRPKYQIPNIDEVLPRLAKAKVFSVLDAKDGFWQVKLDEESSYLTTFWTPFGRFRWLRMPFGICTAPEEYQRRQHEVLEGLQGVDVIADDILVFGCGDTEEEATQDHDENLHKLLAIARERNLKLNKKKLRLKLKEVPYMGQLLTAQGLRPDPEKVKAIQDMPQPEDVRAVQWFLGMTNYLAKFMPHLSDVCEPLRRLTDKDAVWAWLPQHTAAMEDVKRLLTSQPMLQYYDIEKEVTIQCDASEKGLGAALLQEGRPVAYASRSLSRTEQNYAQIEKECLAIVFASQKFNQYIHGRDVVNVQSDHKPLEVIHKKPLLDAPKRLQRMLLRLQKYNLNVKYRKGTDMHIADTLSRAYPKTQSPEPRDEYDILQIRAARLEDQEIQEVKPGEYLNVSDMTIEEIRRHAKHDGNMQELKLIQSGWPEYRTQVKKEVRDYFNFRDQLTVDEDIIYKGAAIVIPSSLREEMVRKTHSSHQGMEACIRRARESLFWPGMSNQIRETVKRCDICNTYKPKQQREPLLSHPVPTTPWSRVSMDLRTFGDRHYLVTVDHYSDFWEIDELQQNTTAKKVIQKTKENFSRHGVPMEVVTDNGPQFASEEFKRFAKSWEFKHITTSPYHSQSNGKAESAVKIAKTLLKKAEADRQDSWLAILGWRNTPTQGEDSTPAQRLMSRRTRTQVPITKQALKSEVVQNVPSSITKRKARSKVYFDRGTRNLPPLHPGQPVRVETTPNQKTAEWKYGTCVQHVSPKSYEVEVDGAKYRRNRKHIRETAEAPTTPSTEEEPTTATTTASTAEPTTATTSATPYITRSGRAVKPPDKMNL</sequence>
<keyword evidence="8" id="KW-0695">RNA-directed DNA polymerase</keyword>
<dbReference type="PROSITE" id="PS50994">
    <property type="entry name" value="INTEGRASE"/>
    <property type="match status" value="1"/>
</dbReference>
<evidence type="ECO:0000256" key="1">
    <source>
        <dbReference type="ARBA" id="ARBA00010879"/>
    </source>
</evidence>
<comment type="similarity">
    <text evidence="1">Belongs to the beta type-B retroviral polymerase family. HERV class-II K(HML-2) pol subfamily.</text>
</comment>
<dbReference type="FunFam" id="3.30.70.270:FF:000026">
    <property type="entry name" value="Transposon Ty3-G Gag-Pol polyprotein"/>
    <property type="match status" value="1"/>
</dbReference>
<dbReference type="SUPFAM" id="SSF56672">
    <property type="entry name" value="DNA/RNA polymerases"/>
    <property type="match status" value="1"/>
</dbReference>
<dbReference type="OrthoDB" id="6089225at2759"/>
<dbReference type="CDD" id="cd09274">
    <property type="entry name" value="RNase_HI_RT_Ty3"/>
    <property type="match status" value="1"/>
</dbReference>
<feature type="domain" description="Integrase catalytic" evidence="11">
    <location>
        <begin position="1023"/>
        <end position="1185"/>
    </location>
</feature>
<dbReference type="GO" id="GO:0003964">
    <property type="term" value="F:RNA-directed DNA polymerase activity"/>
    <property type="evidence" value="ECO:0007669"/>
    <property type="project" value="UniProtKB-KW"/>
</dbReference>
<keyword evidence="6" id="KW-0255">Endonuclease</keyword>
<feature type="region of interest" description="Disordered" evidence="10">
    <location>
        <begin position="1260"/>
        <end position="1319"/>
    </location>
</feature>
<dbReference type="Pfam" id="PF00078">
    <property type="entry name" value="RVT_1"/>
    <property type="match status" value="1"/>
</dbReference>
<dbReference type="PANTHER" id="PTHR37984">
    <property type="entry name" value="PROTEIN CBG26694"/>
    <property type="match status" value="1"/>
</dbReference>
<keyword evidence="13" id="KW-1185">Reference proteome</keyword>
<dbReference type="InterPro" id="IPR043128">
    <property type="entry name" value="Rev_trsase/Diguanyl_cyclase"/>
</dbReference>
<proteinExistence type="inferred from homology"/>
<name>A0A8J9YV28_BRALA</name>
<dbReference type="SUPFAM" id="SSF53098">
    <property type="entry name" value="Ribonuclease H-like"/>
    <property type="match status" value="1"/>
</dbReference>
<dbReference type="FunFam" id="1.10.340.70:FF:000003">
    <property type="entry name" value="Protein CBG25708"/>
    <property type="match status" value="1"/>
</dbReference>
<evidence type="ECO:0000256" key="3">
    <source>
        <dbReference type="ARBA" id="ARBA00022679"/>
    </source>
</evidence>
<dbReference type="Pfam" id="PF17921">
    <property type="entry name" value="Integrase_H2C2"/>
    <property type="match status" value="1"/>
</dbReference>
<dbReference type="FunFam" id="3.30.420.10:FF:000063">
    <property type="entry name" value="Retrovirus-related Pol polyprotein from transposon 297-like Protein"/>
    <property type="match status" value="1"/>
</dbReference>
<dbReference type="Pfam" id="PF17917">
    <property type="entry name" value="RT_RNaseH"/>
    <property type="match status" value="1"/>
</dbReference>
<keyword evidence="4" id="KW-0548">Nucleotidyltransferase</keyword>
<dbReference type="Pfam" id="PF00665">
    <property type="entry name" value="rve"/>
    <property type="match status" value="1"/>
</dbReference>
<accession>A0A8J9YV28</accession>
<dbReference type="InterPro" id="IPR036397">
    <property type="entry name" value="RNaseH_sf"/>
</dbReference>
<dbReference type="Gene3D" id="1.10.340.70">
    <property type="match status" value="1"/>
</dbReference>
<dbReference type="InterPro" id="IPR001584">
    <property type="entry name" value="Integrase_cat-core"/>
</dbReference>
<keyword evidence="5" id="KW-0540">Nuclease</keyword>
<feature type="compositionally biased region" description="Low complexity" evidence="10">
    <location>
        <begin position="1270"/>
        <end position="1302"/>
    </location>
</feature>
<dbReference type="EC" id="3.1.26.4" evidence="2"/>